<dbReference type="Proteomes" id="UP000294547">
    <property type="component" value="Unassembled WGS sequence"/>
</dbReference>
<dbReference type="InterPro" id="IPR000326">
    <property type="entry name" value="PAP2/HPO"/>
</dbReference>
<feature type="transmembrane region" description="Helical" evidence="1">
    <location>
        <begin position="89"/>
        <end position="111"/>
    </location>
</feature>
<dbReference type="Gene3D" id="1.20.144.10">
    <property type="entry name" value="Phosphatidic acid phosphatase type 2/haloperoxidase"/>
    <property type="match status" value="2"/>
</dbReference>
<dbReference type="EMBL" id="SNXY01000011">
    <property type="protein sequence ID" value="TDP81964.1"/>
    <property type="molecule type" value="Genomic_DNA"/>
</dbReference>
<dbReference type="PANTHER" id="PTHR14969">
    <property type="entry name" value="SPHINGOSINE-1-PHOSPHATE PHOSPHOHYDROLASE"/>
    <property type="match status" value="1"/>
</dbReference>
<proteinExistence type="predicted"/>
<dbReference type="PANTHER" id="PTHR14969:SF13">
    <property type="entry name" value="AT30094P"/>
    <property type="match status" value="1"/>
</dbReference>
<keyword evidence="4" id="KW-1185">Reference proteome</keyword>
<feature type="transmembrane region" description="Helical" evidence="1">
    <location>
        <begin position="28"/>
        <end position="48"/>
    </location>
</feature>
<feature type="transmembrane region" description="Helical" evidence="1">
    <location>
        <begin position="118"/>
        <end position="139"/>
    </location>
</feature>
<organism evidence="3 4">
    <name type="scientific">Oharaeibacter diazotrophicus</name>
    <dbReference type="NCBI Taxonomy" id="1920512"/>
    <lineage>
        <taxon>Bacteria</taxon>
        <taxon>Pseudomonadati</taxon>
        <taxon>Pseudomonadota</taxon>
        <taxon>Alphaproteobacteria</taxon>
        <taxon>Hyphomicrobiales</taxon>
        <taxon>Pleomorphomonadaceae</taxon>
        <taxon>Oharaeibacter</taxon>
    </lineage>
</organism>
<dbReference type="AlphaFoldDB" id="A0A4R6R7Y7"/>
<evidence type="ECO:0000313" key="3">
    <source>
        <dbReference type="EMBL" id="TDP81964.1"/>
    </source>
</evidence>
<accession>A0A4R6R7Y7</accession>
<dbReference type="CDD" id="cd03392">
    <property type="entry name" value="PAP2_like_2"/>
    <property type="match status" value="1"/>
</dbReference>
<feature type="transmembrane region" description="Helical" evidence="1">
    <location>
        <begin position="216"/>
        <end position="237"/>
    </location>
</feature>
<keyword evidence="1" id="KW-1133">Transmembrane helix</keyword>
<dbReference type="SUPFAM" id="SSF48317">
    <property type="entry name" value="Acid phosphatase/Vanadium-dependent haloperoxidase"/>
    <property type="match status" value="1"/>
</dbReference>
<evidence type="ECO:0000313" key="4">
    <source>
        <dbReference type="Proteomes" id="UP000294547"/>
    </source>
</evidence>
<reference evidence="3 4" key="1">
    <citation type="submission" date="2019-03" db="EMBL/GenBank/DDBJ databases">
        <title>Genomic Encyclopedia of Type Strains, Phase IV (KMG-IV): sequencing the most valuable type-strain genomes for metagenomic binning, comparative biology and taxonomic classification.</title>
        <authorList>
            <person name="Goeker M."/>
        </authorList>
    </citation>
    <scope>NUCLEOTIDE SEQUENCE [LARGE SCALE GENOMIC DNA]</scope>
    <source>
        <strain evidence="3 4">DSM 102969</strain>
    </source>
</reference>
<feature type="domain" description="Phosphatidic acid phosphatase type 2/haloperoxidase" evidence="2">
    <location>
        <begin position="118"/>
        <end position="231"/>
    </location>
</feature>
<keyword evidence="1" id="KW-0472">Membrane</keyword>
<keyword evidence="1" id="KW-0812">Transmembrane</keyword>
<feature type="transmembrane region" description="Helical" evidence="1">
    <location>
        <begin position="188"/>
        <end position="210"/>
    </location>
</feature>
<gene>
    <name evidence="3" type="ORF">EDD54_4225</name>
</gene>
<feature type="transmembrane region" description="Helical" evidence="1">
    <location>
        <begin position="159"/>
        <end position="181"/>
    </location>
</feature>
<comment type="caution">
    <text evidence="3">The sequence shown here is derived from an EMBL/GenBank/DDBJ whole genome shotgun (WGS) entry which is preliminary data.</text>
</comment>
<name>A0A4R6R7Y7_9HYPH</name>
<dbReference type="RefSeq" id="WP_126540545.1">
    <property type="nucleotide sequence ID" value="NZ_BSPM01000002.1"/>
</dbReference>
<dbReference type="OrthoDB" id="9801622at2"/>
<evidence type="ECO:0000256" key="1">
    <source>
        <dbReference type="SAM" id="Phobius"/>
    </source>
</evidence>
<dbReference type="Pfam" id="PF01569">
    <property type="entry name" value="PAP2"/>
    <property type="match status" value="1"/>
</dbReference>
<evidence type="ECO:0000259" key="2">
    <source>
        <dbReference type="SMART" id="SM00014"/>
    </source>
</evidence>
<dbReference type="InterPro" id="IPR036938">
    <property type="entry name" value="PAP2/HPO_sf"/>
</dbReference>
<sequence>MTSASDPHPGRGAPRGLRRLTLRVRREGRLLAAGFVLTLSAWLFVAIADEVAEGDTGAFDRTLLLALRNPADPTDPIGPAWLEIAARDLTTLGGFAVIGLITTVAVAFLLLTGRKGAAGLTVLSIGGGTLLSTALKQWFDRPRPDLVPHVVDVYTTSFPSGHATMTAIAYLTLGALLMRVLPERRLKAFAMGTAVAIVLIVGASRVYLGVHWPTDVLAGWAVGFAWAAAWWLVVALLQRRGRIDSDRAE</sequence>
<protein>
    <submittedName>
        <fullName evidence="3">Undecaprenyl-diphosphatase</fullName>
    </submittedName>
</protein>
<dbReference type="SMART" id="SM00014">
    <property type="entry name" value="acidPPc"/>
    <property type="match status" value="1"/>
</dbReference>